<dbReference type="EMBL" id="CVQH01010058">
    <property type="protein sequence ID" value="CRK18948.1"/>
    <property type="molecule type" value="Genomic_DNA"/>
</dbReference>
<keyword evidence="3" id="KW-1185">Reference proteome</keyword>
<evidence type="ECO:0000256" key="1">
    <source>
        <dbReference type="SAM" id="MobiDB-lite"/>
    </source>
</evidence>
<dbReference type="AlphaFoldDB" id="A0A0G4LA65"/>
<dbReference type="Proteomes" id="UP000044602">
    <property type="component" value="Unassembled WGS sequence"/>
</dbReference>
<gene>
    <name evidence="2" type="ORF">BN1708_017701</name>
</gene>
<organism evidence="2 3">
    <name type="scientific">Verticillium longisporum</name>
    <name type="common">Verticillium dahliae var. longisporum</name>
    <dbReference type="NCBI Taxonomy" id="100787"/>
    <lineage>
        <taxon>Eukaryota</taxon>
        <taxon>Fungi</taxon>
        <taxon>Dikarya</taxon>
        <taxon>Ascomycota</taxon>
        <taxon>Pezizomycotina</taxon>
        <taxon>Sordariomycetes</taxon>
        <taxon>Hypocreomycetidae</taxon>
        <taxon>Glomerellales</taxon>
        <taxon>Plectosphaerellaceae</taxon>
        <taxon>Verticillium</taxon>
    </lineage>
</organism>
<name>A0A0G4LA65_VERLO</name>
<proteinExistence type="predicted"/>
<feature type="non-terminal residue" evidence="2">
    <location>
        <position position="1"/>
    </location>
</feature>
<reference evidence="2 3" key="1">
    <citation type="submission" date="2015-05" db="EMBL/GenBank/DDBJ databases">
        <authorList>
            <person name="Wang D.B."/>
            <person name="Wang M."/>
        </authorList>
    </citation>
    <scope>NUCLEOTIDE SEQUENCE [LARGE SCALE GENOMIC DNA]</scope>
    <source>
        <strain evidence="2">VL1</strain>
    </source>
</reference>
<protein>
    <submittedName>
        <fullName evidence="2">Uncharacterized protein</fullName>
    </submittedName>
</protein>
<sequence length="46" mass="5369">WSPSLHPSRILQKLPHAVPQRQNHRQRRLQEVQALPQGQNGQLALR</sequence>
<feature type="compositionally biased region" description="Polar residues" evidence="1">
    <location>
        <begin position="36"/>
        <end position="46"/>
    </location>
</feature>
<feature type="region of interest" description="Disordered" evidence="1">
    <location>
        <begin position="1"/>
        <end position="46"/>
    </location>
</feature>
<accession>A0A0G4LA65</accession>
<evidence type="ECO:0000313" key="2">
    <source>
        <dbReference type="EMBL" id="CRK18948.1"/>
    </source>
</evidence>
<evidence type="ECO:0000313" key="3">
    <source>
        <dbReference type="Proteomes" id="UP000044602"/>
    </source>
</evidence>